<dbReference type="Pfam" id="PF00015">
    <property type="entry name" value="MCPsignal"/>
    <property type="match status" value="1"/>
</dbReference>
<feature type="domain" description="HAMP" evidence="7">
    <location>
        <begin position="215"/>
        <end position="267"/>
    </location>
</feature>
<name>A0A0V8QDE0_9FIRM</name>
<protein>
    <submittedName>
        <fullName evidence="8">Chemotaxis protein</fullName>
    </submittedName>
</protein>
<dbReference type="InterPro" id="IPR004090">
    <property type="entry name" value="Chemotax_Me-accpt_rcpt"/>
</dbReference>
<evidence type="ECO:0000256" key="5">
    <source>
        <dbReference type="SAM" id="Phobius"/>
    </source>
</evidence>
<dbReference type="STRING" id="290052.ASU35_03295"/>
<dbReference type="GO" id="GO:0005886">
    <property type="term" value="C:plasma membrane"/>
    <property type="evidence" value="ECO:0007669"/>
    <property type="project" value="TreeGrafter"/>
</dbReference>
<keyword evidence="5" id="KW-0812">Transmembrane</keyword>
<keyword evidence="1" id="KW-0145">Chemotaxis</keyword>
<dbReference type="GO" id="GO:0007165">
    <property type="term" value="P:signal transduction"/>
    <property type="evidence" value="ECO:0007669"/>
    <property type="project" value="UniProtKB-KW"/>
</dbReference>
<dbReference type="PANTHER" id="PTHR43531:SF11">
    <property type="entry name" value="METHYL-ACCEPTING CHEMOTAXIS PROTEIN 3"/>
    <property type="match status" value="1"/>
</dbReference>
<dbReference type="PROSITE" id="PS50885">
    <property type="entry name" value="HAMP"/>
    <property type="match status" value="1"/>
</dbReference>
<feature type="transmembrane region" description="Helical" evidence="5">
    <location>
        <begin position="186"/>
        <end position="210"/>
    </location>
</feature>
<evidence type="ECO:0000256" key="2">
    <source>
        <dbReference type="ARBA" id="ARBA00029447"/>
    </source>
</evidence>
<keyword evidence="4" id="KW-0175">Coiled coil</keyword>
<dbReference type="InterPro" id="IPR051310">
    <property type="entry name" value="MCP_chemotaxis"/>
</dbReference>
<dbReference type="SMART" id="SM00304">
    <property type="entry name" value="HAMP"/>
    <property type="match status" value="1"/>
</dbReference>
<dbReference type="EMBL" id="LNAM01000186">
    <property type="protein sequence ID" value="KSV58073.1"/>
    <property type="molecule type" value="Genomic_DNA"/>
</dbReference>
<evidence type="ECO:0000256" key="1">
    <source>
        <dbReference type="ARBA" id="ARBA00022500"/>
    </source>
</evidence>
<proteinExistence type="inferred from homology"/>
<evidence type="ECO:0000259" key="7">
    <source>
        <dbReference type="PROSITE" id="PS50885"/>
    </source>
</evidence>
<dbReference type="Gene3D" id="6.10.340.10">
    <property type="match status" value="1"/>
</dbReference>
<dbReference type="SMART" id="SM00283">
    <property type="entry name" value="MA"/>
    <property type="match status" value="1"/>
</dbReference>
<dbReference type="Pfam" id="PF12729">
    <property type="entry name" value="4HB_MCP_1"/>
    <property type="match status" value="1"/>
</dbReference>
<feature type="coiled-coil region" evidence="4">
    <location>
        <begin position="159"/>
        <end position="186"/>
    </location>
</feature>
<dbReference type="InterPro" id="IPR003660">
    <property type="entry name" value="HAMP_dom"/>
</dbReference>
<dbReference type="OrthoDB" id="1862723at2"/>
<evidence type="ECO:0000256" key="4">
    <source>
        <dbReference type="SAM" id="Coils"/>
    </source>
</evidence>
<dbReference type="PRINTS" id="PR00260">
    <property type="entry name" value="CHEMTRNSDUCR"/>
</dbReference>
<dbReference type="Pfam" id="PF00672">
    <property type="entry name" value="HAMP"/>
    <property type="match status" value="1"/>
</dbReference>
<feature type="domain" description="Methyl-accepting transducer" evidence="6">
    <location>
        <begin position="317"/>
        <end position="546"/>
    </location>
</feature>
<evidence type="ECO:0000259" key="6">
    <source>
        <dbReference type="PROSITE" id="PS50111"/>
    </source>
</evidence>
<dbReference type="CDD" id="cd06225">
    <property type="entry name" value="HAMP"/>
    <property type="match status" value="1"/>
</dbReference>
<dbReference type="Gene3D" id="1.10.287.950">
    <property type="entry name" value="Methyl-accepting chemotaxis protein"/>
    <property type="match status" value="1"/>
</dbReference>
<dbReference type="InterPro" id="IPR024478">
    <property type="entry name" value="HlyB_4HB_MCP"/>
</dbReference>
<keyword evidence="5" id="KW-1133">Transmembrane helix</keyword>
<dbReference type="AlphaFoldDB" id="A0A0V8QDE0"/>
<dbReference type="PROSITE" id="PS50111">
    <property type="entry name" value="CHEMOTAXIS_TRANSDUC_2"/>
    <property type="match status" value="1"/>
</dbReference>
<dbReference type="Proteomes" id="UP000054874">
    <property type="component" value="Unassembled WGS sequence"/>
</dbReference>
<keyword evidence="5" id="KW-0472">Membrane</keyword>
<sequence length="562" mass="61402">MKLEERIGKVGIKKRLDFGYGVVIVLMTVVGILSLVSMLSLKSSLDRYLNGIDKAKNAIAAVRLETNIVARNIREMALNSNQDSYAGYKQTIEEKLSDVVDNELKILKATKVLTDEEYTEYANAITEWATIGYEIITEIENGNRADASQKILTECAPSLSKQIEIAKKLDKEIEEEKEKQLQQNDLLFYCTAAFIIVAIIIAIILAKIIAVKIVVTITEPLKEIEQVSLELSEGNLHTKLEYRSEDEIGRLAHGLRKSIRILSSYVDDISRTMEEFSKGNFLVQPQVEWRGDFVAILNAFTAFEKTMTDTITEIQRVANQVECGASQVSDSSIDLAQGATEQAGVTQELAATVENISAQVLQNAEMAKDISKQVVQNGIEIDGGNEKMQEMVKSMYEIKDSSIKIRGIIDAINDIASQTNLLALNASIEAARAGEAGKGFAVVADQVSILASQSSEAVKESAVLIESSVQSVEKGVMIADETAKLLESIVLSSRGIVEDVNRIADTMETQADAFGEINRGVDQINGVVQTNAAASEECAANSQEMSSQAVNLGELVSKFKVR</sequence>
<dbReference type="PANTHER" id="PTHR43531">
    <property type="entry name" value="PROTEIN ICFG"/>
    <property type="match status" value="1"/>
</dbReference>
<reference evidence="8 9" key="1">
    <citation type="submission" date="2015-11" db="EMBL/GenBank/DDBJ databases">
        <title>Butyribacter intestini gen. nov., sp. nov., a butyric acid-producing bacterium of the family Lachnospiraceae isolated from the human faeces.</title>
        <authorList>
            <person name="Zou Y."/>
            <person name="Xue W."/>
            <person name="Luo G."/>
            <person name="Lv M."/>
        </authorList>
    </citation>
    <scope>NUCLEOTIDE SEQUENCE [LARGE SCALE GENOMIC DNA]</scope>
    <source>
        <strain evidence="8 9">ACET-33324</strain>
    </source>
</reference>
<dbReference type="GO" id="GO:0006935">
    <property type="term" value="P:chemotaxis"/>
    <property type="evidence" value="ECO:0007669"/>
    <property type="project" value="UniProtKB-KW"/>
</dbReference>
<dbReference type="GO" id="GO:0004888">
    <property type="term" value="F:transmembrane signaling receptor activity"/>
    <property type="evidence" value="ECO:0007669"/>
    <property type="project" value="InterPro"/>
</dbReference>
<feature type="transmembrane region" description="Helical" evidence="5">
    <location>
        <begin position="20"/>
        <end position="41"/>
    </location>
</feature>
<accession>A0A0V8QDE0</accession>
<dbReference type="RefSeq" id="WP_058353666.1">
    <property type="nucleotide sequence ID" value="NZ_CABMMD010000186.1"/>
</dbReference>
<evidence type="ECO:0000313" key="8">
    <source>
        <dbReference type="EMBL" id="KSV58073.1"/>
    </source>
</evidence>
<evidence type="ECO:0000313" key="9">
    <source>
        <dbReference type="Proteomes" id="UP000054874"/>
    </source>
</evidence>
<organism evidence="8 9">
    <name type="scientific">Acetivibrio ethanolgignens</name>
    <dbReference type="NCBI Taxonomy" id="290052"/>
    <lineage>
        <taxon>Bacteria</taxon>
        <taxon>Bacillati</taxon>
        <taxon>Bacillota</taxon>
        <taxon>Clostridia</taxon>
        <taxon>Eubacteriales</taxon>
        <taxon>Oscillospiraceae</taxon>
        <taxon>Acetivibrio</taxon>
    </lineage>
</organism>
<keyword evidence="3" id="KW-0807">Transducer</keyword>
<gene>
    <name evidence="8" type="ORF">ASU35_03295</name>
</gene>
<comment type="similarity">
    <text evidence="2">Belongs to the methyl-accepting chemotaxis (MCP) protein family.</text>
</comment>
<comment type="caution">
    <text evidence="8">The sequence shown here is derived from an EMBL/GenBank/DDBJ whole genome shotgun (WGS) entry which is preliminary data.</text>
</comment>
<evidence type="ECO:0000256" key="3">
    <source>
        <dbReference type="PROSITE-ProRule" id="PRU00284"/>
    </source>
</evidence>
<keyword evidence="9" id="KW-1185">Reference proteome</keyword>
<dbReference type="SUPFAM" id="SSF58104">
    <property type="entry name" value="Methyl-accepting chemotaxis protein (MCP) signaling domain"/>
    <property type="match status" value="1"/>
</dbReference>
<dbReference type="InterPro" id="IPR004089">
    <property type="entry name" value="MCPsignal_dom"/>
</dbReference>